<keyword evidence="7" id="KW-1185">Reference proteome</keyword>
<dbReference type="Gene3D" id="1.10.10.10">
    <property type="entry name" value="Winged helix-like DNA-binding domain superfamily/Winged helix DNA-binding domain"/>
    <property type="match status" value="1"/>
</dbReference>
<dbReference type="SUPFAM" id="SSF55781">
    <property type="entry name" value="GAF domain-like"/>
    <property type="match status" value="1"/>
</dbReference>
<dbReference type="Pfam" id="PF01590">
    <property type="entry name" value="GAF"/>
    <property type="match status" value="1"/>
</dbReference>
<dbReference type="PROSITE" id="PS50921">
    <property type="entry name" value="ANTAR"/>
    <property type="match status" value="1"/>
</dbReference>
<dbReference type="SMART" id="SM01012">
    <property type="entry name" value="ANTAR"/>
    <property type="match status" value="1"/>
</dbReference>
<evidence type="ECO:0000256" key="1">
    <source>
        <dbReference type="ARBA" id="ARBA00022679"/>
    </source>
</evidence>
<dbReference type="Pfam" id="PF03861">
    <property type="entry name" value="ANTAR"/>
    <property type="match status" value="1"/>
</dbReference>
<evidence type="ECO:0000259" key="5">
    <source>
        <dbReference type="PROSITE" id="PS50921"/>
    </source>
</evidence>
<dbReference type="InterPro" id="IPR011006">
    <property type="entry name" value="CheY-like_superfamily"/>
</dbReference>
<evidence type="ECO:0000256" key="2">
    <source>
        <dbReference type="ARBA" id="ARBA00022777"/>
    </source>
</evidence>
<dbReference type="EMBL" id="BAAABY010000032">
    <property type="protein sequence ID" value="GAA0475270.1"/>
    <property type="molecule type" value="Genomic_DNA"/>
</dbReference>
<comment type="caution">
    <text evidence="6">The sequence shown here is derived from an EMBL/GenBank/DDBJ whole genome shotgun (WGS) entry which is preliminary data.</text>
</comment>
<keyword evidence="1" id="KW-0808">Transferase</keyword>
<dbReference type="InterPro" id="IPR029016">
    <property type="entry name" value="GAF-like_dom_sf"/>
</dbReference>
<dbReference type="Proteomes" id="UP001500909">
    <property type="component" value="Unassembled WGS sequence"/>
</dbReference>
<dbReference type="InterPro" id="IPR036388">
    <property type="entry name" value="WH-like_DNA-bd_sf"/>
</dbReference>
<gene>
    <name evidence="6" type="ORF">GCM10010361_44580</name>
</gene>
<reference evidence="6 7" key="1">
    <citation type="journal article" date="2019" name="Int. J. Syst. Evol. Microbiol.">
        <title>The Global Catalogue of Microorganisms (GCM) 10K type strain sequencing project: providing services to taxonomists for standard genome sequencing and annotation.</title>
        <authorList>
            <consortium name="The Broad Institute Genomics Platform"/>
            <consortium name="The Broad Institute Genome Sequencing Center for Infectious Disease"/>
            <person name="Wu L."/>
            <person name="Ma J."/>
        </authorList>
    </citation>
    <scope>NUCLEOTIDE SEQUENCE [LARGE SCALE GENOMIC DNA]</scope>
    <source>
        <strain evidence="6 7">JCM 4805</strain>
    </source>
</reference>
<keyword evidence="3" id="KW-0805">Transcription regulation</keyword>
<keyword evidence="2" id="KW-0418">Kinase</keyword>
<sequence>MSEEMIDQNRAFAEVSGFAAALATTPSVSDVLQDLAQRSAAALAVRSTGVFLVRGGELHPVGVLDGMAAELADVQTQEGCGPCVEALRTVRPVTVADLARDAARWPGYGERVLELGVAATASLPLHAHGEALGTLDLYHTAPRPWPATDLACLRVLIDMAVGYFTVAADRDHQRRLADQLQHALDSRVVIEQAKGMLAAERRIPTGEAFELLRGYARHHRAKLRDTAEAVVDGGLRP</sequence>
<dbReference type="Gene3D" id="3.30.450.40">
    <property type="match status" value="1"/>
</dbReference>
<evidence type="ECO:0000313" key="6">
    <source>
        <dbReference type="EMBL" id="GAA0475270.1"/>
    </source>
</evidence>
<dbReference type="SUPFAM" id="SSF52172">
    <property type="entry name" value="CheY-like"/>
    <property type="match status" value="1"/>
</dbReference>
<dbReference type="InterPro" id="IPR005561">
    <property type="entry name" value="ANTAR"/>
</dbReference>
<evidence type="ECO:0000256" key="4">
    <source>
        <dbReference type="ARBA" id="ARBA00023163"/>
    </source>
</evidence>
<evidence type="ECO:0000313" key="7">
    <source>
        <dbReference type="Proteomes" id="UP001500909"/>
    </source>
</evidence>
<accession>A0ABN1AFH7</accession>
<organism evidence="6 7">
    <name type="scientific">Streptomyces olivaceiscleroticus</name>
    <dbReference type="NCBI Taxonomy" id="68245"/>
    <lineage>
        <taxon>Bacteria</taxon>
        <taxon>Bacillati</taxon>
        <taxon>Actinomycetota</taxon>
        <taxon>Actinomycetes</taxon>
        <taxon>Kitasatosporales</taxon>
        <taxon>Streptomycetaceae</taxon>
        <taxon>Streptomyces</taxon>
    </lineage>
</organism>
<dbReference type="PIRSF" id="PIRSF036625">
    <property type="entry name" value="GAF_ANTAR"/>
    <property type="match status" value="1"/>
</dbReference>
<feature type="domain" description="ANTAR" evidence="5">
    <location>
        <begin position="170"/>
        <end position="231"/>
    </location>
</feature>
<evidence type="ECO:0000256" key="3">
    <source>
        <dbReference type="ARBA" id="ARBA00023015"/>
    </source>
</evidence>
<proteinExistence type="predicted"/>
<keyword evidence="4" id="KW-0804">Transcription</keyword>
<name>A0ABN1AFH7_9ACTN</name>
<dbReference type="InterPro" id="IPR003018">
    <property type="entry name" value="GAF"/>
</dbReference>
<dbReference type="InterPro" id="IPR012074">
    <property type="entry name" value="GAF_ANTAR"/>
</dbReference>
<protein>
    <submittedName>
        <fullName evidence="6">GAF and ANTAR domain-containing protein</fullName>
    </submittedName>
</protein>